<evidence type="ECO:0000313" key="2">
    <source>
        <dbReference type="EMBL" id="MBU9698941.1"/>
    </source>
</evidence>
<dbReference type="GO" id="GO:0016757">
    <property type="term" value="F:glycosyltransferase activity"/>
    <property type="evidence" value="ECO:0007669"/>
    <property type="project" value="UniProtKB-KW"/>
</dbReference>
<dbReference type="EMBL" id="JAAATX020000009">
    <property type="protein sequence ID" value="MBU9698941.1"/>
    <property type="molecule type" value="Genomic_DNA"/>
</dbReference>
<dbReference type="Pfam" id="PF13406">
    <property type="entry name" value="SLT_2"/>
    <property type="match status" value="1"/>
</dbReference>
<gene>
    <name evidence="2" type="ORF">GU927_013905</name>
</gene>
<keyword evidence="2" id="KW-0808">Transferase</keyword>
<feature type="domain" description="Transglycosylase SLT" evidence="1">
    <location>
        <begin position="73"/>
        <end position="141"/>
    </location>
</feature>
<keyword evidence="2" id="KW-0328">Glycosyltransferase</keyword>
<keyword evidence="3" id="KW-1185">Reference proteome</keyword>
<comment type="caution">
    <text evidence="2">The sequence shown here is derived from an EMBL/GenBank/DDBJ whole genome shotgun (WGS) entry which is preliminary data.</text>
</comment>
<dbReference type="InterPro" id="IPR023346">
    <property type="entry name" value="Lysozyme-like_dom_sf"/>
</dbReference>
<dbReference type="EC" id="2.4.-.-" evidence="2"/>
<organism evidence="2 3">
    <name type="scientific">Paragemmobacter amnigenus</name>
    <dbReference type="NCBI Taxonomy" id="2852097"/>
    <lineage>
        <taxon>Bacteria</taxon>
        <taxon>Pseudomonadati</taxon>
        <taxon>Pseudomonadota</taxon>
        <taxon>Alphaproteobacteria</taxon>
        <taxon>Rhodobacterales</taxon>
        <taxon>Paracoccaceae</taxon>
        <taxon>Paragemmobacter</taxon>
    </lineage>
</organism>
<protein>
    <submittedName>
        <fullName evidence="2">Lytic murein transglycosylase</fullName>
        <ecNumber evidence="2">2.4.-.-</ecNumber>
    </submittedName>
</protein>
<dbReference type="InterPro" id="IPR031304">
    <property type="entry name" value="SLT_2"/>
</dbReference>
<reference evidence="2 3" key="1">
    <citation type="submission" date="2021-06" db="EMBL/GenBank/DDBJ databases">
        <title>Rhodobacteraceae bacterium strain HSP-20.</title>
        <authorList>
            <person name="Chen W.-M."/>
        </authorList>
    </citation>
    <scope>NUCLEOTIDE SEQUENCE [LARGE SCALE GENOMIC DNA]</scope>
    <source>
        <strain evidence="2 3">HSP-20</strain>
    </source>
</reference>
<evidence type="ECO:0000313" key="3">
    <source>
        <dbReference type="Proteomes" id="UP000731907"/>
    </source>
</evidence>
<proteinExistence type="predicted"/>
<name>A0ABS6J6T5_9RHOB</name>
<dbReference type="Proteomes" id="UP000731907">
    <property type="component" value="Unassembled WGS sequence"/>
</dbReference>
<sequence>MNPIHSKRNLALIVLLARGCGEKPFDRRAGGPESAESTLQPGYLPQDISRFLAIADLEKPSFHRPRRGRLLTPRGFLLAFWAFETDFGQTQGDFKTRNALPTLAQDCRWSGVLRPQIFTSIALQAAVELPLDTTVVWASEIGMV</sequence>
<dbReference type="SUPFAM" id="SSF53955">
    <property type="entry name" value="Lysozyme-like"/>
    <property type="match status" value="1"/>
</dbReference>
<accession>A0ABS6J6T5</accession>
<evidence type="ECO:0000259" key="1">
    <source>
        <dbReference type="Pfam" id="PF13406"/>
    </source>
</evidence>
<dbReference type="RefSeq" id="WP_161763043.1">
    <property type="nucleotide sequence ID" value="NZ_JAAATX020000009.1"/>
</dbReference>